<proteinExistence type="predicted"/>
<dbReference type="AlphaFoldDB" id="A0A6J4S434"/>
<protein>
    <submittedName>
        <fullName evidence="2">Transcriptional regulator, AraC family</fullName>
    </submittedName>
</protein>
<feature type="non-terminal residue" evidence="2">
    <location>
        <position position="270"/>
    </location>
</feature>
<reference evidence="2" key="1">
    <citation type="submission" date="2020-02" db="EMBL/GenBank/DDBJ databases">
        <authorList>
            <person name="Meier V. D."/>
        </authorList>
    </citation>
    <scope>NUCLEOTIDE SEQUENCE</scope>
    <source>
        <strain evidence="2">AVDCRST_MAG13</strain>
    </source>
</reference>
<feature type="compositionally biased region" description="Low complexity" evidence="1">
    <location>
        <begin position="248"/>
        <end position="270"/>
    </location>
</feature>
<dbReference type="EMBL" id="CADCVO010000251">
    <property type="protein sequence ID" value="CAA9488300.1"/>
    <property type="molecule type" value="Genomic_DNA"/>
</dbReference>
<name>A0A6J4S434_9ACTN</name>
<feature type="compositionally biased region" description="Basic residues" evidence="1">
    <location>
        <begin position="154"/>
        <end position="167"/>
    </location>
</feature>
<feature type="region of interest" description="Disordered" evidence="1">
    <location>
        <begin position="24"/>
        <end position="270"/>
    </location>
</feature>
<gene>
    <name evidence="2" type="ORF">AVDCRST_MAG13-1589</name>
</gene>
<feature type="compositionally biased region" description="Basic residues" evidence="1">
    <location>
        <begin position="67"/>
        <end position="76"/>
    </location>
</feature>
<evidence type="ECO:0000256" key="1">
    <source>
        <dbReference type="SAM" id="MobiDB-lite"/>
    </source>
</evidence>
<feature type="compositionally biased region" description="Low complexity" evidence="1">
    <location>
        <begin position="84"/>
        <end position="107"/>
    </location>
</feature>
<sequence length="270" mass="27792">ARDPGPPAGPGGARVVAGVVEGPAPAAHPRRARVQPRGGRTGAVPGRHTALRPRAGLPRLAVPRAGPRARRPVRRPVHVDRGVHAAPRAGLRGAGGAACRRPAGPLRPHGRPGGVRRPRDPAGRHRRSGRGPGERGPRLPPAPGVGRVRGGRVGARRGRGASRRPARRPGAPGGERDAARPRRARRAEPLAAEPGLPPADGRLHHRLPQPPARRPLPADLRRGPHDAHGRGAARGLRQLPAVPPRLHAPGGAATARAAPGAVPAAGRPGL</sequence>
<evidence type="ECO:0000313" key="2">
    <source>
        <dbReference type="EMBL" id="CAA9488300.1"/>
    </source>
</evidence>
<feature type="non-terminal residue" evidence="2">
    <location>
        <position position="1"/>
    </location>
</feature>
<feature type="compositionally biased region" description="Low complexity" evidence="1">
    <location>
        <begin position="57"/>
        <end position="66"/>
    </location>
</feature>
<accession>A0A6J4S434</accession>
<feature type="compositionally biased region" description="Basic and acidic residues" evidence="1">
    <location>
        <begin position="219"/>
        <end position="229"/>
    </location>
</feature>
<organism evidence="2">
    <name type="scientific">uncultured Solirubrobacteraceae bacterium</name>
    <dbReference type="NCBI Taxonomy" id="1162706"/>
    <lineage>
        <taxon>Bacteria</taxon>
        <taxon>Bacillati</taxon>
        <taxon>Actinomycetota</taxon>
        <taxon>Thermoleophilia</taxon>
        <taxon>Solirubrobacterales</taxon>
        <taxon>Solirubrobacteraceae</taxon>
        <taxon>environmental samples</taxon>
    </lineage>
</organism>